<dbReference type="STRING" id="402612.FP1976"/>
<evidence type="ECO:0000313" key="1">
    <source>
        <dbReference type="EMBL" id="CAL44040.1"/>
    </source>
</evidence>
<evidence type="ECO:0008006" key="3">
    <source>
        <dbReference type="Google" id="ProtNLM"/>
    </source>
</evidence>
<dbReference type="GeneID" id="66551841"/>
<dbReference type="KEGG" id="fps:FP1976"/>
<dbReference type="OrthoDB" id="1118734at2"/>
<keyword evidence="2" id="KW-1185">Reference proteome</keyword>
<accession>A6H116</accession>
<sequence length="270" mass="32109">MRKIYYAFFILSSIQLHPQDVKKANENNAWISLSGNNSITKNWSILTELNWRRNEGFSKPIQNELKLGINYKVNKTHTVTLGWAHNETYSYGALSRNIKENIYNNYSYNEQRLFEQLSITHPSTNRILYDSRFRFEQRWIQNKVKVNNEYVRPSEEYLALHPDSEDWKFRQRIRYRLRIQIPLTKKEMTDGTLFFSASDEIFLNVGNKIAANIYDQNRAIIGLGWRFNKNTNIQFAYLNHFIERSNGIVKENNHTFLSTLNFNIDFSAKK</sequence>
<dbReference type="EMBL" id="AM398681">
    <property type="protein sequence ID" value="CAL44040.1"/>
    <property type="molecule type" value="Genomic_DNA"/>
</dbReference>
<dbReference type="AlphaFoldDB" id="A6H116"/>
<dbReference type="eggNOG" id="COG2067">
    <property type="taxonomic scope" value="Bacteria"/>
</dbReference>
<dbReference type="Proteomes" id="UP000006394">
    <property type="component" value="Chromosome"/>
</dbReference>
<organism evidence="1 2">
    <name type="scientific">Flavobacterium psychrophilum (strain ATCC 49511 / DSM 21280 / CIP 103535 / JIP02/86)</name>
    <dbReference type="NCBI Taxonomy" id="402612"/>
    <lineage>
        <taxon>Bacteria</taxon>
        <taxon>Pseudomonadati</taxon>
        <taxon>Bacteroidota</taxon>
        <taxon>Flavobacteriia</taxon>
        <taxon>Flavobacteriales</taxon>
        <taxon>Flavobacteriaceae</taxon>
        <taxon>Flavobacterium</taxon>
    </lineage>
</organism>
<gene>
    <name evidence="1" type="ordered locus">FP1976</name>
</gene>
<dbReference type="PATRIC" id="fig|402612.5.peg.1999"/>
<proteinExistence type="predicted"/>
<dbReference type="InterPro" id="IPR019619">
    <property type="entry name" value="DUF2490"/>
</dbReference>
<dbReference type="HOGENOM" id="CLU_089264_0_0_10"/>
<protein>
    <recommendedName>
        <fullName evidence="3">DUF2490 domain-containing protein</fullName>
    </recommendedName>
</protein>
<name>A6H116_FLAPJ</name>
<evidence type="ECO:0000313" key="2">
    <source>
        <dbReference type="Proteomes" id="UP000006394"/>
    </source>
</evidence>
<dbReference type="EnsemblBacteria" id="CAL44040">
    <property type="protein sequence ID" value="CAL44040"/>
    <property type="gene ID" value="FP1976"/>
</dbReference>
<dbReference type="Pfam" id="PF10677">
    <property type="entry name" value="DUF2490"/>
    <property type="match status" value="1"/>
</dbReference>
<reference evidence="1 2" key="1">
    <citation type="journal article" date="2007" name="Nat. Biotechnol.">
        <title>Complete genome sequence of the fish pathogen Flavobacterium psychrophilum.</title>
        <authorList>
            <person name="Duchaud E."/>
            <person name="Boussaha M."/>
            <person name="Loux V."/>
            <person name="Bernardet J.F."/>
            <person name="Michel C."/>
            <person name="Kerouault B."/>
            <person name="Mondot S."/>
            <person name="Nicolas P."/>
            <person name="Bossy R."/>
            <person name="Caron C."/>
            <person name="Bessieres P."/>
            <person name="Gibrat J.F."/>
            <person name="Claverol S."/>
            <person name="Dumetz F."/>
            <person name="Le Henaff M."/>
            <person name="Benmansour A."/>
        </authorList>
    </citation>
    <scope>NUCLEOTIDE SEQUENCE [LARGE SCALE GENOMIC DNA]</scope>
    <source>
        <strain evidence="2">ATCC 49511 / DSM 21280 / CIP 103535 / JIP02/86</strain>
    </source>
</reference>
<dbReference type="RefSeq" id="WP_011964078.1">
    <property type="nucleotide sequence ID" value="NC_009613.3"/>
</dbReference>